<evidence type="ECO:0000313" key="8">
    <source>
        <dbReference type="EMBL" id="MFC0207064.1"/>
    </source>
</evidence>
<feature type="domain" description="Methylated-DNA-[protein]-cysteine S-methyltransferase DNA binding" evidence="7">
    <location>
        <begin position="97"/>
        <end position="178"/>
    </location>
</feature>
<dbReference type="InterPro" id="IPR036388">
    <property type="entry name" value="WH-like_DNA-bd_sf"/>
</dbReference>
<dbReference type="InterPro" id="IPR014048">
    <property type="entry name" value="MethylDNA_cys_MeTrfase_DNA-bd"/>
</dbReference>
<dbReference type="InterPro" id="IPR036631">
    <property type="entry name" value="MGMT_N_sf"/>
</dbReference>
<evidence type="ECO:0000313" key="9">
    <source>
        <dbReference type="Proteomes" id="UP001589755"/>
    </source>
</evidence>
<dbReference type="InterPro" id="IPR001497">
    <property type="entry name" value="MethylDNA_cys_MeTrfase_AS"/>
</dbReference>
<keyword evidence="2 8" id="KW-0489">Methyltransferase</keyword>
<accession>A0ABV6D345</accession>
<evidence type="ECO:0000256" key="3">
    <source>
        <dbReference type="ARBA" id="ARBA00022679"/>
    </source>
</evidence>
<dbReference type="Gene3D" id="3.30.160.70">
    <property type="entry name" value="Methylated DNA-protein cysteine methyltransferase domain"/>
    <property type="match status" value="1"/>
</dbReference>
<evidence type="ECO:0000256" key="2">
    <source>
        <dbReference type="ARBA" id="ARBA00022603"/>
    </source>
</evidence>
<organism evidence="8 9">
    <name type="scientific">Chelativorans intermedius</name>
    <dbReference type="NCBI Taxonomy" id="515947"/>
    <lineage>
        <taxon>Bacteria</taxon>
        <taxon>Pseudomonadati</taxon>
        <taxon>Pseudomonadota</taxon>
        <taxon>Alphaproteobacteria</taxon>
        <taxon>Hyphomicrobiales</taxon>
        <taxon>Phyllobacteriaceae</taxon>
        <taxon>Chelativorans</taxon>
    </lineage>
</organism>
<dbReference type="SUPFAM" id="SSF46767">
    <property type="entry name" value="Methylated DNA-protein cysteine methyltransferase, C-terminal domain"/>
    <property type="match status" value="1"/>
</dbReference>
<comment type="catalytic activity">
    <reaction evidence="6">
        <text>a 6-O-methyl-2'-deoxyguanosine in DNA + L-cysteinyl-[protein] = S-methyl-L-cysteinyl-[protein] + a 2'-deoxyguanosine in DNA</text>
        <dbReference type="Rhea" id="RHEA:24000"/>
        <dbReference type="Rhea" id="RHEA-COMP:10131"/>
        <dbReference type="Rhea" id="RHEA-COMP:10132"/>
        <dbReference type="Rhea" id="RHEA-COMP:11367"/>
        <dbReference type="Rhea" id="RHEA-COMP:11368"/>
        <dbReference type="ChEBI" id="CHEBI:29950"/>
        <dbReference type="ChEBI" id="CHEBI:82612"/>
        <dbReference type="ChEBI" id="CHEBI:85445"/>
        <dbReference type="ChEBI" id="CHEBI:85448"/>
        <dbReference type="EC" id="2.1.1.63"/>
    </reaction>
</comment>
<gene>
    <name evidence="8" type="ORF">ACFFJ2_01460</name>
</gene>
<dbReference type="EC" id="2.1.1.63" evidence="8"/>
<keyword evidence="3 8" id="KW-0808">Transferase</keyword>
<evidence type="ECO:0000256" key="5">
    <source>
        <dbReference type="ARBA" id="ARBA00023204"/>
    </source>
</evidence>
<reference evidence="8 9" key="1">
    <citation type="submission" date="2024-09" db="EMBL/GenBank/DDBJ databases">
        <authorList>
            <person name="Sun Q."/>
            <person name="Mori K."/>
        </authorList>
    </citation>
    <scope>NUCLEOTIDE SEQUENCE [LARGE SCALE GENOMIC DNA]</scope>
    <source>
        <strain evidence="8 9">CCM 8543</strain>
    </source>
</reference>
<evidence type="ECO:0000256" key="4">
    <source>
        <dbReference type="ARBA" id="ARBA00022763"/>
    </source>
</evidence>
<name>A0ABV6D345_9HYPH</name>
<comment type="catalytic activity">
    <reaction evidence="1">
        <text>a 4-O-methyl-thymidine in DNA + L-cysteinyl-[protein] = a thymidine in DNA + S-methyl-L-cysteinyl-[protein]</text>
        <dbReference type="Rhea" id="RHEA:53428"/>
        <dbReference type="Rhea" id="RHEA-COMP:10131"/>
        <dbReference type="Rhea" id="RHEA-COMP:10132"/>
        <dbReference type="Rhea" id="RHEA-COMP:13555"/>
        <dbReference type="Rhea" id="RHEA-COMP:13556"/>
        <dbReference type="ChEBI" id="CHEBI:29950"/>
        <dbReference type="ChEBI" id="CHEBI:82612"/>
        <dbReference type="ChEBI" id="CHEBI:137386"/>
        <dbReference type="ChEBI" id="CHEBI:137387"/>
        <dbReference type="EC" id="2.1.1.63"/>
    </reaction>
</comment>
<evidence type="ECO:0000259" key="7">
    <source>
        <dbReference type="Pfam" id="PF01035"/>
    </source>
</evidence>
<proteinExistence type="predicted"/>
<dbReference type="CDD" id="cd06445">
    <property type="entry name" value="ATase"/>
    <property type="match status" value="1"/>
</dbReference>
<dbReference type="NCBIfam" id="TIGR00589">
    <property type="entry name" value="ogt"/>
    <property type="match status" value="1"/>
</dbReference>
<keyword evidence="5" id="KW-0234">DNA repair</keyword>
<dbReference type="Gene3D" id="1.10.10.10">
    <property type="entry name" value="Winged helix-like DNA-binding domain superfamily/Winged helix DNA-binding domain"/>
    <property type="match status" value="1"/>
</dbReference>
<comment type="caution">
    <text evidence="8">The sequence shown here is derived from an EMBL/GenBank/DDBJ whole genome shotgun (WGS) entry which is preliminary data.</text>
</comment>
<dbReference type="PROSITE" id="PS00374">
    <property type="entry name" value="MGMT"/>
    <property type="match status" value="1"/>
</dbReference>
<dbReference type="EMBL" id="JBHLXD010000002">
    <property type="protein sequence ID" value="MFC0207064.1"/>
    <property type="molecule type" value="Genomic_DNA"/>
</dbReference>
<keyword evidence="9" id="KW-1185">Reference proteome</keyword>
<dbReference type="Pfam" id="PF01035">
    <property type="entry name" value="DNA_binding_1"/>
    <property type="match status" value="1"/>
</dbReference>
<sequence length="193" mass="20318">MRDQGIVLEPAMVFHHVFETAFGFCGIGWTERGIARFMLPVATREAAGQAMAARLPGARAAAPCGAAAAVVDAAMRYFAGEREDFSATELDLHGVDPFRRAIYRAALRLGYGETTTYGALAAQAGFPQAARETGLALGRNPVPLLVPCHRVLAAGGKIGGFSAPGGTQTKRRMLALERAVPPDGEPAQASFSF</sequence>
<dbReference type="RefSeq" id="WP_261520118.1">
    <property type="nucleotide sequence ID" value="NZ_JAODNW010000008.1"/>
</dbReference>
<dbReference type="PANTHER" id="PTHR10815">
    <property type="entry name" value="METHYLATED-DNA--PROTEIN-CYSTEINE METHYLTRANSFERASE"/>
    <property type="match status" value="1"/>
</dbReference>
<protein>
    <submittedName>
        <fullName evidence="8">Methylated-DNA--[protein]-cysteine S-methyltransferase</fullName>
        <ecNumber evidence="8">2.1.1.63</ecNumber>
    </submittedName>
</protein>
<keyword evidence="4" id="KW-0227">DNA damage</keyword>
<dbReference type="GO" id="GO:0032259">
    <property type="term" value="P:methylation"/>
    <property type="evidence" value="ECO:0007669"/>
    <property type="project" value="UniProtKB-KW"/>
</dbReference>
<dbReference type="PANTHER" id="PTHR10815:SF5">
    <property type="entry name" value="METHYLATED-DNA--PROTEIN-CYSTEINE METHYLTRANSFERASE"/>
    <property type="match status" value="1"/>
</dbReference>
<dbReference type="Proteomes" id="UP001589755">
    <property type="component" value="Unassembled WGS sequence"/>
</dbReference>
<dbReference type="InterPro" id="IPR036217">
    <property type="entry name" value="MethylDNA_cys_MeTrfase_DNAb"/>
</dbReference>
<dbReference type="GO" id="GO:0003908">
    <property type="term" value="F:methylated-DNA-[protein]-cysteine S-methyltransferase activity"/>
    <property type="evidence" value="ECO:0007669"/>
    <property type="project" value="UniProtKB-EC"/>
</dbReference>
<evidence type="ECO:0000256" key="6">
    <source>
        <dbReference type="ARBA" id="ARBA00049348"/>
    </source>
</evidence>
<dbReference type="SUPFAM" id="SSF53155">
    <property type="entry name" value="Methylated DNA-protein cysteine methyltransferase domain"/>
    <property type="match status" value="1"/>
</dbReference>
<evidence type="ECO:0000256" key="1">
    <source>
        <dbReference type="ARBA" id="ARBA00001286"/>
    </source>
</evidence>